<feature type="transmembrane region" description="Helical" evidence="6">
    <location>
        <begin position="117"/>
        <end position="147"/>
    </location>
</feature>
<feature type="transmembrane region" description="Helical" evidence="6">
    <location>
        <begin position="608"/>
        <end position="629"/>
    </location>
</feature>
<dbReference type="RefSeq" id="WP_028078672.1">
    <property type="nucleotide sequence ID" value="NZ_JBBMFO010000009.1"/>
</dbReference>
<feature type="transmembrane region" description="Helical" evidence="6">
    <location>
        <begin position="153"/>
        <end position="176"/>
    </location>
</feature>
<dbReference type="EMBL" id="JBBMFO010000009">
    <property type="protein sequence ID" value="MEQ2400809.1"/>
    <property type="molecule type" value="Genomic_DNA"/>
</dbReference>
<feature type="transmembrane region" description="Helical" evidence="6">
    <location>
        <begin position="57"/>
        <end position="79"/>
    </location>
</feature>
<evidence type="ECO:0000256" key="2">
    <source>
        <dbReference type="ARBA" id="ARBA00022475"/>
    </source>
</evidence>
<feature type="domain" description="ABC3 transporter permease C-terminal" evidence="7">
    <location>
        <begin position="63"/>
        <end position="185"/>
    </location>
</feature>
<comment type="subcellular location">
    <subcellularLocation>
        <location evidence="1">Cell membrane</location>
        <topology evidence="1">Multi-pass membrane protein</topology>
    </subcellularLocation>
</comment>
<gene>
    <name evidence="8" type="ORF">WMO19_04225</name>
</gene>
<evidence type="ECO:0000313" key="9">
    <source>
        <dbReference type="Proteomes" id="UP001447979"/>
    </source>
</evidence>
<evidence type="ECO:0000313" key="8">
    <source>
        <dbReference type="EMBL" id="MEQ2400809.1"/>
    </source>
</evidence>
<feature type="transmembrane region" description="Helical" evidence="6">
    <location>
        <begin position="18"/>
        <end position="37"/>
    </location>
</feature>
<reference evidence="8 9" key="1">
    <citation type="submission" date="2024-03" db="EMBL/GenBank/DDBJ databases">
        <title>Human intestinal bacterial collection.</title>
        <authorList>
            <person name="Pauvert C."/>
            <person name="Hitch T.C.A."/>
            <person name="Clavel T."/>
        </authorList>
    </citation>
    <scope>NUCLEOTIDE SEQUENCE [LARGE SCALE GENOMIC DNA]</scope>
    <source>
        <strain evidence="8 9">CLA-SR-H025</strain>
    </source>
</reference>
<keyword evidence="3 6" id="KW-0812">Transmembrane</keyword>
<keyword evidence="4 6" id="KW-1133">Transmembrane helix</keyword>
<evidence type="ECO:0000256" key="3">
    <source>
        <dbReference type="ARBA" id="ARBA00022692"/>
    </source>
</evidence>
<keyword evidence="9" id="KW-1185">Reference proteome</keyword>
<feature type="transmembrane region" description="Helical" evidence="6">
    <location>
        <begin position="641"/>
        <end position="665"/>
    </location>
</feature>
<evidence type="ECO:0000259" key="7">
    <source>
        <dbReference type="Pfam" id="PF02687"/>
    </source>
</evidence>
<organism evidence="8 9">
    <name type="scientific">Peptoniphilus hominis</name>
    <name type="common">ex Hitch et al. 2025</name>
    <dbReference type="NCBI Taxonomy" id="3133174"/>
    <lineage>
        <taxon>Bacteria</taxon>
        <taxon>Bacillati</taxon>
        <taxon>Bacillota</taxon>
        <taxon>Tissierellia</taxon>
        <taxon>Tissierellales</taxon>
        <taxon>Peptoniphilaceae</taxon>
        <taxon>Peptoniphilus</taxon>
    </lineage>
</organism>
<feature type="transmembrane region" description="Helical" evidence="6">
    <location>
        <begin position="204"/>
        <end position="223"/>
    </location>
</feature>
<sequence>MFSKLVARNSKRDRKNNGLYFGSMIISIIAFYIILSLSHQDVMIFLQKMESDAVSRLFTIIPIFYISTLIILFFLVYFASSMQMERRKHEFGVYLTLGMRRQHLFSMLMLEDFRNNIIALGIGLPIAIMISELISLVTAKIVGLGIIGHRFSLSFMAILFTIVGFMIVKFIAFIILSTRIANKEIGGLLLYSPSGVKRMLPKGIYLVGSIIGIMFLVKAYHYGISGEAWDSTRNMGITVLLGTLGTILLFFGIRLFIGALVSLGGKRKLRAYNFRQIQELVIQRSTVLAICSLLIFSALCLFGAGVAISSNSSNNQAHILDYTFKDNDLAADENIDVNKVVKKLKDAGLESQFEKIIEIKIGNPKADGEVSFENIVNILKNLKDSKNKEILIHNLEQYDDCELISLSGYNELRKAAKLKPIELKDNEAALYMGQEFLIDSDLMNAVVQANPHIKIMGKTFKITEDVQSLPIVTDREITIAVAMVVSDDVFAEYTDGTHSNYVSGILAPNIVEEKGLMQAISATNEKLDKASIEYESYIQNMGRQLFFVISASYITIYLAVIFLVVANTIIGVQFLMGQRKSHRRYQTLIHLGATYETLCKSSGKQINWYFGLPIVIALINSFFGVRSLFTGILPSSVKANISQVFIIAIFMILLLGIFEVIYMGVVKRNSNKYLLSLMEPKREE</sequence>
<dbReference type="InterPro" id="IPR003838">
    <property type="entry name" value="ABC3_permease_C"/>
</dbReference>
<dbReference type="PANTHER" id="PTHR46795">
    <property type="entry name" value="ABC TRANSPORTER PERMEASE-RELATED-RELATED"/>
    <property type="match status" value="1"/>
</dbReference>
<dbReference type="InterPro" id="IPR052536">
    <property type="entry name" value="ABC-4_Integral_Memb_Prot"/>
</dbReference>
<proteinExistence type="predicted"/>
<keyword evidence="2" id="KW-1003">Cell membrane</keyword>
<feature type="transmembrane region" description="Helical" evidence="6">
    <location>
        <begin position="545"/>
        <end position="575"/>
    </location>
</feature>
<evidence type="ECO:0000256" key="4">
    <source>
        <dbReference type="ARBA" id="ARBA00022989"/>
    </source>
</evidence>
<dbReference type="GeneID" id="89619398"/>
<dbReference type="Proteomes" id="UP001447979">
    <property type="component" value="Unassembled WGS sequence"/>
</dbReference>
<protein>
    <submittedName>
        <fullName evidence="8">ABC transporter permease</fullName>
    </submittedName>
</protein>
<accession>A0ABV1CDR6</accession>
<dbReference type="PANTHER" id="PTHR46795:SF3">
    <property type="entry name" value="ABC TRANSPORTER PERMEASE"/>
    <property type="match status" value="1"/>
</dbReference>
<feature type="transmembrane region" description="Helical" evidence="6">
    <location>
        <begin position="235"/>
        <end position="265"/>
    </location>
</feature>
<evidence type="ECO:0000256" key="1">
    <source>
        <dbReference type="ARBA" id="ARBA00004651"/>
    </source>
</evidence>
<feature type="transmembrane region" description="Helical" evidence="6">
    <location>
        <begin position="286"/>
        <end position="308"/>
    </location>
</feature>
<name>A0ABV1CDR6_9FIRM</name>
<evidence type="ECO:0000256" key="5">
    <source>
        <dbReference type="ARBA" id="ARBA00023136"/>
    </source>
</evidence>
<dbReference type="Pfam" id="PF02687">
    <property type="entry name" value="FtsX"/>
    <property type="match status" value="1"/>
</dbReference>
<evidence type="ECO:0000256" key="6">
    <source>
        <dbReference type="SAM" id="Phobius"/>
    </source>
</evidence>
<comment type="caution">
    <text evidence="8">The sequence shown here is derived from an EMBL/GenBank/DDBJ whole genome shotgun (WGS) entry which is preliminary data.</text>
</comment>
<keyword evidence="5 6" id="KW-0472">Membrane</keyword>